<dbReference type="GO" id="GO:0008897">
    <property type="term" value="F:holo-[acyl-carrier-protein] synthase activity"/>
    <property type="evidence" value="ECO:0007669"/>
    <property type="project" value="InterPro"/>
</dbReference>
<accession>A0A0E3S7S8</accession>
<dbReference type="InterPro" id="IPR037143">
    <property type="entry name" value="4-PPantetheinyl_Trfase_dom_sf"/>
</dbReference>
<proteinExistence type="predicted"/>
<evidence type="ECO:0000313" key="2">
    <source>
        <dbReference type="Proteomes" id="UP000033072"/>
    </source>
</evidence>
<dbReference type="HOGENOM" id="CLU_1212618_0_0_2"/>
<dbReference type="Proteomes" id="UP000033072">
    <property type="component" value="Chromosome"/>
</dbReference>
<keyword evidence="2" id="KW-1185">Reference proteome</keyword>
<dbReference type="SUPFAM" id="SSF56214">
    <property type="entry name" value="4'-phosphopantetheinyl transferase"/>
    <property type="match status" value="2"/>
</dbReference>
<reference evidence="1 2" key="1">
    <citation type="submission" date="2014-07" db="EMBL/GenBank/DDBJ databases">
        <title>Methanogenic archaea and the global carbon cycle.</title>
        <authorList>
            <person name="Henriksen J.R."/>
            <person name="Luke J."/>
            <person name="Reinhart S."/>
            <person name="Benedict M.N."/>
            <person name="Youngblut N.D."/>
            <person name="Metcalf M.E."/>
            <person name="Whitaker R.J."/>
            <person name="Metcalf W.W."/>
        </authorList>
    </citation>
    <scope>NUCLEOTIDE SEQUENCE [LARGE SCALE GENOMIC DNA]</scope>
    <source>
        <strain evidence="1 2">Z-7289</strain>
    </source>
</reference>
<dbReference type="AlphaFoldDB" id="A0A0E3S7S8"/>
<protein>
    <recommendedName>
        <fullName evidence="3">4'-phosphopantetheinyl transferase domain-containing protein</fullName>
    </recommendedName>
</protein>
<organism evidence="1 2">
    <name type="scientific">Methanosarcina lacustris Z-7289</name>
    <dbReference type="NCBI Taxonomy" id="1434111"/>
    <lineage>
        <taxon>Archaea</taxon>
        <taxon>Methanobacteriati</taxon>
        <taxon>Methanobacteriota</taxon>
        <taxon>Stenosarchaea group</taxon>
        <taxon>Methanomicrobia</taxon>
        <taxon>Methanosarcinales</taxon>
        <taxon>Methanosarcinaceae</taxon>
        <taxon>Methanosarcina</taxon>
    </lineage>
</organism>
<dbReference type="Gene3D" id="3.90.470.20">
    <property type="entry name" value="4'-phosphopantetheinyl transferase domain"/>
    <property type="match status" value="2"/>
</dbReference>
<gene>
    <name evidence="1" type="ORF">MSLAZ_2246</name>
</gene>
<evidence type="ECO:0008006" key="3">
    <source>
        <dbReference type="Google" id="ProtNLM"/>
    </source>
</evidence>
<name>A0A0E3S7S8_9EURY</name>
<sequence>MYTENLMQLSAVPLENIPQLWKQNDILVFLIDLDNYDTLSTGCLNSIEKEHLEKLQTTDFKKRYIISRMVLKHILCHLLNKNSVLEISTYKDECGEVHILNHKELHICISYSENIVTLAISKVEVGIDVEIKRPLALKNTLKYLQITSSCPEKSASDSDILKIWTMREAYCKFSNKSMLSILSRGPDFNNACCSSYVLDNKYIFSVITDSGLHTINISSLEKINYC</sequence>
<dbReference type="EMBL" id="CP009515">
    <property type="protein sequence ID" value="AKB75507.1"/>
    <property type="molecule type" value="Genomic_DNA"/>
</dbReference>
<dbReference type="PATRIC" id="fig|1434111.4.peg.2993"/>
<dbReference type="RefSeq" id="WP_048127062.1">
    <property type="nucleotide sequence ID" value="NZ_CP009515.1"/>
</dbReference>
<dbReference type="GeneID" id="24807064"/>
<dbReference type="KEGG" id="mls:MSLAZ_2246"/>
<dbReference type="OrthoDB" id="132609at2157"/>
<dbReference type="STRING" id="1434111.MSLAZ_2246"/>
<evidence type="ECO:0000313" key="1">
    <source>
        <dbReference type="EMBL" id="AKB75507.1"/>
    </source>
</evidence>
<dbReference type="GO" id="GO:0000287">
    <property type="term" value="F:magnesium ion binding"/>
    <property type="evidence" value="ECO:0007669"/>
    <property type="project" value="InterPro"/>
</dbReference>